<evidence type="ECO:0000256" key="2">
    <source>
        <dbReference type="SAM" id="MobiDB-lite"/>
    </source>
</evidence>
<sequence length="383" mass="41922">DGAQEEGACSQIFRSKGGSEEDAHQGGSDSSQQSRPGEARHDMNELFYCYDEDQDGQIERVEFLDAEERRLGKGDFGPRQRKESMAWLKDAGAVGTPAGGMYLSCENFKTATLKKSCELSEIGENAATAEPDKLADWIWENHMKSLAEALYGKMAEKGGTTAADISHLKNKFKQLDLNMDGLLDLSELKQVLQQGKSDMKDSDVETLFKAVNTKGSGKVSFSEFVDFCFEPPKLEAGGKIAPPSYPLAIDFKDLKKHLNEAKSFGRSVLVLSSGKDQLETFLGFQDNGLIDCKQIIGELYVGKTKTKEEWQAEAKKILMGAMTDTRGAANCRALHVRMGNSAFNWVGFCSDNSVPSDIFAGNAPKSWASSTNPGMKQLGTDSR</sequence>
<dbReference type="PANTHER" id="PTHR10827">
    <property type="entry name" value="RETICULOCALBIN"/>
    <property type="match status" value="1"/>
</dbReference>
<dbReference type="Proteomes" id="UP000626109">
    <property type="component" value="Unassembled WGS sequence"/>
</dbReference>
<dbReference type="Pfam" id="PF13499">
    <property type="entry name" value="EF-hand_7"/>
    <property type="match status" value="1"/>
</dbReference>
<proteinExistence type="predicted"/>
<name>A0A813LCD8_POLGL</name>
<evidence type="ECO:0000313" key="5">
    <source>
        <dbReference type="Proteomes" id="UP000626109"/>
    </source>
</evidence>
<reference evidence="4" key="1">
    <citation type="submission" date="2021-02" db="EMBL/GenBank/DDBJ databases">
        <authorList>
            <person name="Dougan E. K."/>
            <person name="Rhodes N."/>
            <person name="Thang M."/>
            <person name="Chan C."/>
        </authorList>
    </citation>
    <scope>NUCLEOTIDE SEQUENCE</scope>
</reference>
<dbReference type="InterPro" id="IPR018247">
    <property type="entry name" value="EF_Hand_1_Ca_BS"/>
</dbReference>
<dbReference type="Gene3D" id="1.10.238.10">
    <property type="entry name" value="EF-hand"/>
    <property type="match status" value="1"/>
</dbReference>
<protein>
    <recommendedName>
        <fullName evidence="3">EF-hand domain-containing protein</fullName>
    </recommendedName>
</protein>
<feature type="domain" description="EF-hand" evidence="3">
    <location>
        <begin position="199"/>
        <end position="234"/>
    </location>
</feature>
<feature type="domain" description="EF-hand" evidence="3">
    <location>
        <begin position="163"/>
        <end position="198"/>
    </location>
</feature>
<dbReference type="SUPFAM" id="SSF47473">
    <property type="entry name" value="EF-hand"/>
    <property type="match status" value="1"/>
</dbReference>
<dbReference type="PANTHER" id="PTHR10827:SF85">
    <property type="entry name" value="CALCIUM-BINDING PROTEIN"/>
    <property type="match status" value="1"/>
</dbReference>
<gene>
    <name evidence="4" type="ORF">PGLA2088_LOCUS43359</name>
</gene>
<dbReference type="PROSITE" id="PS00018">
    <property type="entry name" value="EF_HAND_1"/>
    <property type="match status" value="2"/>
</dbReference>
<organism evidence="4 5">
    <name type="scientific">Polarella glacialis</name>
    <name type="common">Dinoflagellate</name>
    <dbReference type="NCBI Taxonomy" id="89957"/>
    <lineage>
        <taxon>Eukaryota</taxon>
        <taxon>Sar</taxon>
        <taxon>Alveolata</taxon>
        <taxon>Dinophyceae</taxon>
        <taxon>Suessiales</taxon>
        <taxon>Suessiaceae</taxon>
        <taxon>Polarella</taxon>
    </lineage>
</organism>
<comment type="caution">
    <text evidence="4">The sequence shown here is derived from an EMBL/GenBank/DDBJ whole genome shotgun (WGS) entry which is preliminary data.</text>
</comment>
<dbReference type="PROSITE" id="PS50222">
    <property type="entry name" value="EF_HAND_2"/>
    <property type="match status" value="3"/>
</dbReference>
<feature type="region of interest" description="Disordered" evidence="2">
    <location>
        <begin position="1"/>
        <end position="44"/>
    </location>
</feature>
<dbReference type="InterPro" id="IPR002048">
    <property type="entry name" value="EF_hand_dom"/>
</dbReference>
<accession>A0A813LCD8</accession>
<dbReference type="Pfam" id="PF13833">
    <property type="entry name" value="EF-hand_8"/>
    <property type="match status" value="1"/>
</dbReference>
<dbReference type="SMART" id="SM00054">
    <property type="entry name" value="EFh"/>
    <property type="match status" value="3"/>
</dbReference>
<dbReference type="CDD" id="cd00051">
    <property type="entry name" value="EFh"/>
    <property type="match status" value="1"/>
</dbReference>
<evidence type="ECO:0000256" key="1">
    <source>
        <dbReference type="ARBA" id="ARBA00022837"/>
    </source>
</evidence>
<dbReference type="InterPro" id="IPR011992">
    <property type="entry name" value="EF-hand-dom_pair"/>
</dbReference>
<feature type="domain" description="EF-hand" evidence="3">
    <location>
        <begin position="38"/>
        <end position="73"/>
    </location>
</feature>
<evidence type="ECO:0000259" key="3">
    <source>
        <dbReference type="PROSITE" id="PS50222"/>
    </source>
</evidence>
<dbReference type="GO" id="GO:0005509">
    <property type="term" value="F:calcium ion binding"/>
    <property type="evidence" value="ECO:0007669"/>
    <property type="project" value="InterPro"/>
</dbReference>
<keyword evidence="1" id="KW-0106">Calcium</keyword>
<feature type="non-terminal residue" evidence="4">
    <location>
        <position position="1"/>
    </location>
</feature>
<evidence type="ECO:0000313" key="4">
    <source>
        <dbReference type="EMBL" id="CAE8723792.1"/>
    </source>
</evidence>
<dbReference type="EMBL" id="CAJNNW010034754">
    <property type="protein sequence ID" value="CAE8723792.1"/>
    <property type="molecule type" value="Genomic_DNA"/>
</dbReference>
<dbReference type="AlphaFoldDB" id="A0A813LCD8"/>